<dbReference type="NCBIfam" id="TIGR00222">
    <property type="entry name" value="panB"/>
    <property type="match status" value="1"/>
</dbReference>
<keyword evidence="4 7" id="KW-0566">Pantothenate biosynthesis</keyword>
<evidence type="ECO:0000256" key="1">
    <source>
        <dbReference type="ARBA" id="ARBA00005033"/>
    </source>
</evidence>
<dbReference type="GO" id="GO:0005737">
    <property type="term" value="C:cytoplasm"/>
    <property type="evidence" value="ECO:0007669"/>
    <property type="project" value="UniProtKB-SubCell"/>
</dbReference>
<keyword evidence="12" id="KW-0489">Methyltransferase</keyword>
<comment type="subcellular location">
    <subcellularLocation>
        <location evidence="7">Cytoplasm</location>
    </subcellularLocation>
</comment>
<feature type="binding site" evidence="7 10">
    <location>
        <position position="126"/>
    </location>
    <ligand>
        <name>Mg(2+)</name>
        <dbReference type="ChEBI" id="CHEBI:18420"/>
    </ligand>
</feature>
<protein>
    <recommendedName>
        <fullName evidence="7">3-methyl-2-oxobutanoate hydroxymethyltransferase</fullName>
        <ecNumber evidence="7">2.1.2.11</ecNumber>
    </recommendedName>
    <alternativeName>
        <fullName evidence="7">Ketopantoate hydroxymethyltransferase</fullName>
        <shortName evidence="7">KPHMT</shortName>
    </alternativeName>
</protein>
<evidence type="ECO:0000256" key="8">
    <source>
        <dbReference type="PIRSR" id="PIRSR000388-1"/>
    </source>
</evidence>
<evidence type="ECO:0000313" key="13">
    <source>
        <dbReference type="Proteomes" id="UP000198959"/>
    </source>
</evidence>
<evidence type="ECO:0000256" key="5">
    <source>
        <dbReference type="ARBA" id="ARBA00022679"/>
    </source>
</evidence>
<dbReference type="STRING" id="145854.GA0074692_0236"/>
<dbReference type="InterPro" id="IPR003700">
    <property type="entry name" value="Pantoate_hydroxy_MeTrfase"/>
</dbReference>
<feature type="active site" description="Proton acceptor" evidence="7 8">
    <location>
        <position position="224"/>
    </location>
</feature>
<reference evidence="13" key="1">
    <citation type="submission" date="2016-06" db="EMBL/GenBank/DDBJ databases">
        <authorList>
            <person name="Varghese N."/>
            <person name="Submissions Spin"/>
        </authorList>
    </citation>
    <scope>NUCLEOTIDE SEQUENCE [LARGE SCALE GENOMIC DNA]</scope>
    <source>
        <strain evidence="13">DSM 43817</strain>
    </source>
</reference>
<feature type="binding site" evidence="7 9">
    <location>
        <position position="156"/>
    </location>
    <ligand>
        <name>3-methyl-2-oxobutanoate</name>
        <dbReference type="ChEBI" id="CHEBI:11851"/>
    </ligand>
</feature>
<evidence type="ECO:0000256" key="4">
    <source>
        <dbReference type="ARBA" id="ARBA00022655"/>
    </source>
</evidence>
<comment type="pathway">
    <text evidence="1 7">Cofactor biosynthesis; (R)-pantothenate biosynthesis; (R)-pantoate from 3-methyl-2-oxobutanoate: step 1/2.</text>
</comment>
<feature type="binding site" evidence="7 10">
    <location>
        <position position="87"/>
    </location>
    <ligand>
        <name>Mg(2+)</name>
        <dbReference type="ChEBI" id="CHEBI:18420"/>
    </ligand>
</feature>
<dbReference type="PANTHER" id="PTHR20881">
    <property type="entry name" value="3-METHYL-2-OXOBUTANOATE HYDROXYMETHYLTRANSFERASE"/>
    <property type="match status" value="1"/>
</dbReference>
<keyword evidence="5 7" id="KW-0808">Transferase</keyword>
<evidence type="ECO:0000256" key="2">
    <source>
        <dbReference type="ARBA" id="ARBA00008676"/>
    </source>
</evidence>
<dbReference type="AlphaFoldDB" id="A0A1C6RL05"/>
<dbReference type="InterPro" id="IPR015813">
    <property type="entry name" value="Pyrv/PenolPyrv_kinase-like_dom"/>
</dbReference>
<evidence type="ECO:0000256" key="3">
    <source>
        <dbReference type="ARBA" id="ARBA00011424"/>
    </source>
</evidence>
<feature type="compositionally biased region" description="Polar residues" evidence="11">
    <location>
        <begin position="1"/>
        <end position="15"/>
    </location>
</feature>
<dbReference type="InterPro" id="IPR040442">
    <property type="entry name" value="Pyrv_kinase-like_dom_sf"/>
</dbReference>
<evidence type="ECO:0000313" key="12">
    <source>
        <dbReference type="EMBL" id="SCL17714.1"/>
    </source>
</evidence>
<dbReference type="GO" id="GO:0003864">
    <property type="term" value="F:3-methyl-2-oxobutanoate hydroxymethyltransferase activity"/>
    <property type="evidence" value="ECO:0007669"/>
    <property type="project" value="UniProtKB-UniRule"/>
</dbReference>
<evidence type="ECO:0000256" key="9">
    <source>
        <dbReference type="PIRSR" id="PIRSR000388-2"/>
    </source>
</evidence>
<dbReference type="GO" id="GO:0000287">
    <property type="term" value="F:magnesium ion binding"/>
    <property type="evidence" value="ECO:0007669"/>
    <property type="project" value="TreeGrafter"/>
</dbReference>
<dbReference type="PIRSF" id="PIRSF000388">
    <property type="entry name" value="Pantoate_hydroxy_MeTrfase"/>
    <property type="match status" value="1"/>
</dbReference>
<sequence length="306" mass="32236">MSDATSGAVPTNRPTGNPPAEAPAGMTADAPAEVTALYGGPATRRVRTRDLLAAKERGERWPMLTAYDQYTAAIFDQAGIPVLLVGDSAANNVFGHETTLPVTVDEMLSLVRAVVRATRHSLVVADLPFGSYEEGPTQALRTAVRFMKEGGCHAVKLEGGRRYAAQVEAITGAGIPVMAHVGFTPQREHTIGGYRVQGRGEAGDEVLADARAVAEAGAFAVVLEMVPGEVAKRVTSTLTIPTVGIGAGPDTDAQVLVWQDMAGLRGGKAPRFVKRYADLAGVLTDATRRFADEVRAGEFPAAEHTF</sequence>
<dbReference type="CDD" id="cd06557">
    <property type="entry name" value="KPHMT-like"/>
    <property type="match status" value="1"/>
</dbReference>
<dbReference type="SUPFAM" id="SSF51621">
    <property type="entry name" value="Phosphoenolpyruvate/pyruvate domain"/>
    <property type="match status" value="1"/>
</dbReference>
<feature type="region of interest" description="Disordered" evidence="11">
    <location>
        <begin position="1"/>
        <end position="26"/>
    </location>
</feature>
<keyword evidence="7 10" id="KW-0460">Magnesium</keyword>
<dbReference type="UniPathway" id="UPA00028">
    <property type="reaction ID" value="UER00003"/>
</dbReference>
<comment type="subunit">
    <text evidence="3 7">Homodecamer; pentamer of dimers.</text>
</comment>
<evidence type="ECO:0000256" key="11">
    <source>
        <dbReference type="SAM" id="MobiDB-lite"/>
    </source>
</evidence>
<dbReference type="Proteomes" id="UP000198959">
    <property type="component" value="Unassembled WGS sequence"/>
</dbReference>
<dbReference type="EMBL" id="FMHW01000002">
    <property type="protein sequence ID" value="SCL17714.1"/>
    <property type="molecule type" value="Genomic_DNA"/>
</dbReference>
<comment type="function">
    <text evidence="6 7">Catalyzes the reversible reaction in which hydroxymethyl group from 5,10-methylenetetrahydrofolate is transferred onto alpha-ketoisovalerate to form ketopantoate.</text>
</comment>
<keyword evidence="7 10" id="KW-0479">Metal-binding</keyword>
<feature type="binding site" evidence="7 9">
    <location>
        <begin position="87"/>
        <end position="88"/>
    </location>
    <ligand>
        <name>3-methyl-2-oxobutanoate</name>
        <dbReference type="ChEBI" id="CHEBI:11851"/>
    </ligand>
</feature>
<gene>
    <name evidence="7" type="primary">panB</name>
    <name evidence="12" type="ORF">GA0074692_0236</name>
</gene>
<evidence type="ECO:0000256" key="6">
    <source>
        <dbReference type="ARBA" id="ARBA00056497"/>
    </source>
</evidence>
<dbReference type="EC" id="2.1.2.11" evidence="7"/>
<dbReference type="GO" id="GO:0015940">
    <property type="term" value="P:pantothenate biosynthetic process"/>
    <property type="evidence" value="ECO:0007669"/>
    <property type="project" value="UniProtKB-UniRule"/>
</dbReference>
<accession>A0A1C6RL05</accession>
<dbReference type="HAMAP" id="MF_00156">
    <property type="entry name" value="PanB"/>
    <property type="match status" value="1"/>
</dbReference>
<keyword evidence="7" id="KW-0963">Cytoplasm</keyword>
<comment type="similarity">
    <text evidence="2 7">Belongs to the PanB family.</text>
</comment>
<dbReference type="PANTHER" id="PTHR20881:SF0">
    <property type="entry name" value="3-METHYL-2-OXOBUTANOATE HYDROXYMETHYLTRANSFERASE"/>
    <property type="match status" value="1"/>
</dbReference>
<organism evidence="12 13">
    <name type="scientific">Micromonospora pallida</name>
    <dbReference type="NCBI Taxonomy" id="145854"/>
    <lineage>
        <taxon>Bacteria</taxon>
        <taxon>Bacillati</taxon>
        <taxon>Actinomycetota</taxon>
        <taxon>Actinomycetes</taxon>
        <taxon>Micromonosporales</taxon>
        <taxon>Micromonosporaceae</taxon>
        <taxon>Micromonospora</taxon>
    </lineage>
</organism>
<evidence type="ECO:0000256" key="10">
    <source>
        <dbReference type="PIRSR" id="PIRSR000388-3"/>
    </source>
</evidence>
<comment type="catalytic activity">
    <reaction evidence="7">
        <text>(6R)-5,10-methylene-5,6,7,8-tetrahydrofolate + 3-methyl-2-oxobutanoate + H2O = 2-dehydropantoate + (6S)-5,6,7,8-tetrahydrofolate</text>
        <dbReference type="Rhea" id="RHEA:11824"/>
        <dbReference type="ChEBI" id="CHEBI:11561"/>
        <dbReference type="ChEBI" id="CHEBI:11851"/>
        <dbReference type="ChEBI" id="CHEBI:15377"/>
        <dbReference type="ChEBI" id="CHEBI:15636"/>
        <dbReference type="ChEBI" id="CHEBI:57453"/>
        <dbReference type="EC" id="2.1.2.11"/>
    </reaction>
</comment>
<feature type="binding site" evidence="7 9">
    <location>
        <position position="126"/>
    </location>
    <ligand>
        <name>3-methyl-2-oxobutanoate</name>
        <dbReference type="ChEBI" id="CHEBI:11851"/>
    </ligand>
</feature>
<name>A0A1C6RL05_9ACTN</name>
<keyword evidence="13" id="KW-1185">Reference proteome</keyword>
<comment type="cofactor">
    <cofactor evidence="7 10">
        <name>Mg(2+)</name>
        <dbReference type="ChEBI" id="CHEBI:18420"/>
    </cofactor>
    <text evidence="7 10">Binds 1 Mg(2+) ion per subunit.</text>
</comment>
<proteinExistence type="inferred from homology"/>
<dbReference type="GO" id="GO:0008168">
    <property type="term" value="F:methyltransferase activity"/>
    <property type="evidence" value="ECO:0007669"/>
    <property type="project" value="UniProtKB-KW"/>
</dbReference>
<feature type="binding site" evidence="7 10">
    <location>
        <position position="158"/>
    </location>
    <ligand>
        <name>Mg(2+)</name>
        <dbReference type="ChEBI" id="CHEBI:18420"/>
    </ligand>
</feature>
<dbReference type="FunFam" id="3.20.20.60:FF:000003">
    <property type="entry name" value="3-methyl-2-oxobutanoate hydroxymethyltransferase"/>
    <property type="match status" value="1"/>
</dbReference>
<dbReference type="Pfam" id="PF02548">
    <property type="entry name" value="Pantoate_transf"/>
    <property type="match status" value="1"/>
</dbReference>
<evidence type="ECO:0000256" key="7">
    <source>
        <dbReference type="HAMAP-Rule" id="MF_00156"/>
    </source>
</evidence>
<dbReference type="NCBIfam" id="NF001452">
    <property type="entry name" value="PRK00311.1"/>
    <property type="match status" value="1"/>
</dbReference>
<dbReference type="Gene3D" id="3.20.20.60">
    <property type="entry name" value="Phosphoenolpyruvate-binding domains"/>
    <property type="match status" value="1"/>
</dbReference>
<dbReference type="GO" id="GO:0032259">
    <property type="term" value="P:methylation"/>
    <property type="evidence" value="ECO:0007669"/>
    <property type="project" value="UniProtKB-KW"/>
</dbReference>